<evidence type="ECO:0000256" key="9">
    <source>
        <dbReference type="ARBA" id="ARBA00023128"/>
    </source>
</evidence>
<keyword evidence="8" id="KW-1133">Transmembrane helix</keyword>
<evidence type="ECO:0000256" key="8">
    <source>
        <dbReference type="ARBA" id="ARBA00022989"/>
    </source>
</evidence>
<comment type="similarity">
    <text evidence="2 11">Belongs to the UQCRQ/QCR8 family.</text>
</comment>
<dbReference type="FunCoup" id="A0A067NXS3">
    <property type="interactions" value="131"/>
</dbReference>
<dbReference type="SUPFAM" id="SSF81508">
    <property type="entry name" value="Ubiquinone-binding protein QP-C of cytochrome bc1 complex (Ubiquinol-cytochrome c reductase)"/>
    <property type="match status" value="1"/>
</dbReference>
<dbReference type="EMBL" id="KL198004">
    <property type="protein sequence ID" value="KDQ32838.1"/>
    <property type="molecule type" value="Genomic_DNA"/>
</dbReference>
<keyword evidence="3 11" id="KW-0813">Transport</keyword>
<dbReference type="GO" id="GO:0005743">
    <property type="term" value="C:mitochondrial inner membrane"/>
    <property type="evidence" value="ECO:0007669"/>
    <property type="project" value="UniProtKB-SubCell"/>
</dbReference>
<dbReference type="PANTHER" id="PTHR12119:SF2">
    <property type="entry name" value="CYTOCHROME B-C1 COMPLEX SUBUNIT 8"/>
    <property type="match status" value="1"/>
</dbReference>
<dbReference type="Gene3D" id="1.20.5.210">
    <property type="entry name" value="Cytochrome b-c1 complex subunit 8"/>
    <property type="match status" value="1"/>
</dbReference>
<dbReference type="VEuPathDB" id="FungiDB:PLEOSDRAFT_1051730"/>
<evidence type="ECO:0000256" key="5">
    <source>
        <dbReference type="ARBA" id="ARBA00022692"/>
    </source>
</evidence>
<dbReference type="OrthoDB" id="6683853at2759"/>
<evidence type="ECO:0000256" key="6">
    <source>
        <dbReference type="ARBA" id="ARBA00022792"/>
    </source>
</evidence>
<evidence type="ECO:0000256" key="2">
    <source>
        <dbReference type="ARBA" id="ARBA00007668"/>
    </source>
</evidence>
<proteinExistence type="inferred from homology"/>
<evidence type="ECO:0000313" key="12">
    <source>
        <dbReference type="EMBL" id="KDQ32838.1"/>
    </source>
</evidence>
<keyword evidence="4 11" id="KW-0679">Respiratory chain</keyword>
<keyword evidence="7 11" id="KW-0249">Electron transport</keyword>
<keyword evidence="9 11" id="KW-0496">Mitochondrion</keyword>
<comment type="subcellular location">
    <subcellularLocation>
        <location evidence="1 11">Mitochondrion inner membrane</location>
        <topology evidence="1 11">Single-pass membrane protein</topology>
    </subcellularLocation>
</comment>
<accession>A0A067NXS3</accession>
<dbReference type="HOGENOM" id="CLU_156007_0_0_1"/>
<evidence type="ECO:0000256" key="1">
    <source>
        <dbReference type="ARBA" id="ARBA00004434"/>
    </source>
</evidence>
<dbReference type="Proteomes" id="UP000027073">
    <property type="component" value="Unassembled WGS sequence"/>
</dbReference>
<dbReference type="Pfam" id="PF02939">
    <property type="entry name" value="UcrQ"/>
    <property type="match status" value="1"/>
</dbReference>
<evidence type="ECO:0000256" key="7">
    <source>
        <dbReference type="ARBA" id="ARBA00022982"/>
    </source>
</evidence>
<dbReference type="STRING" id="1137138.A0A067NXS3"/>
<evidence type="ECO:0000256" key="10">
    <source>
        <dbReference type="ARBA" id="ARBA00023136"/>
    </source>
</evidence>
<dbReference type="InterPro" id="IPR004205">
    <property type="entry name" value="Cyt_bc1_su8"/>
</dbReference>
<comment type="subunit">
    <text evidence="11">Component of the ubiquinol-cytochrome c oxidoreductase (cytochrome b-c1 complex, complex III, CIII), a multisubunit enzyme composed of 3 respiratory subunits cytochrome b, cytochrome c1 and Rieske protein, 2 core protein subunits, and additional low-molecular weight protein subunits. The complex exists as an obligatory dimer and forms supercomplexes (SCs) in the inner mitochondrial membrane with cytochrome c oxidase (complex IV, CIV).</text>
</comment>
<keyword evidence="5" id="KW-0812">Transmembrane</keyword>
<dbReference type="PANTHER" id="PTHR12119">
    <property type="entry name" value="UBIQUINOL-CYTOCHROME C REDUCTASE COMPLEX UBIQUINONE-BINDING PROTEIN QP-C"/>
    <property type="match status" value="1"/>
</dbReference>
<keyword evidence="6 11" id="KW-0999">Mitochondrion inner membrane</keyword>
<evidence type="ECO:0000256" key="11">
    <source>
        <dbReference type="RuleBase" id="RU368118"/>
    </source>
</evidence>
<dbReference type="GO" id="GO:0045275">
    <property type="term" value="C:respiratory chain complex III"/>
    <property type="evidence" value="ECO:0007669"/>
    <property type="project" value="UniProtKB-UniRule"/>
</dbReference>
<dbReference type="AlphaFoldDB" id="A0A067NXS3"/>
<dbReference type="InParanoid" id="A0A067NXS3"/>
<gene>
    <name evidence="12" type="primary">QCR8</name>
    <name evidence="12" type="ORF">PLEOSDRAFT_1051730</name>
</gene>
<keyword evidence="10" id="KW-0472">Membrane</keyword>
<comment type="function">
    <text evidence="11">Component of the ubiquinol-cytochrome c oxidoreductase, a multisubunit transmembrane complex that is part of the mitochondrial electron transport chain which drives oxidative phosphorylation. The complex plays an important role in the uptake of multiple carbon sources present in different host niches.</text>
</comment>
<organism evidence="12 13">
    <name type="scientific">Pleurotus ostreatus (strain PC15)</name>
    <name type="common">Oyster mushroom</name>
    <dbReference type="NCBI Taxonomy" id="1137138"/>
    <lineage>
        <taxon>Eukaryota</taxon>
        <taxon>Fungi</taxon>
        <taxon>Dikarya</taxon>
        <taxon>Basidiomycota</taxon>
        <taxon>Agaricomycotina</taxon>
        <taxon>Agaricomycetes</taxon>
        <taxon>Agaricomycetidae</taxon>
        <taxon>Agaricales</taxon>
        <taxon>Pleurotineae</taxon>
        <taxon>Pleurotaceae</taxon>
        <taxon>Pleurotus</taxon>
    </lineage>
</organism>
<evidence type="ECO:0000313" key="13">
    <source>
        <dbReference type="Proteomes" id="UP000027073"/>
    </source>
</evidence>
<reference evidence="13" key="1">
    <citation type="journal article" date="2014" name="Proc. Natl. Acad. Sci. U.S.A.">
        <title>Extensive sampling of basidiomycete genomes demonstrates inadequacy of the white-rot/brown-rot paradigm for wood decay fungi.</title>
        <authorList>
            <person name="Riley R."/>
            <person name="Salamov A.A."/>
            <person name="Brown D.W."/>
            <person name="Nagy L.G."/>
            <person name="Floudas D."/>
            <person name="Held B.W."/>
            <person name="Levasseur A."/>
            <person name="Lombard V."/>
            <person name="Morin E."/>
            <person name="Otillar R."/>
            <person name="Lindquist E.A."/>
            <person name="Sun H."/>
            <person name="LaButti K.M."/>
            <person name="Schmutz J."/>
            <person name="Jabbour D."/>
            <person name="Luo H."/>
            <person name="Baker S.E."/>
            <person name="Pisabarro A.G."/>
            <person name="Walton J.D."/>
            <person name="Blanchette R.A."/>
            <person name="Henrissat B."/>
            <person name="Martin F."/>
            <person name="Cullen D."/>
            <person name="Hibbett D.S."/>
            <person name="Grigoriev I.V."/>
        </authorList>
    </citation>
    <scope>NUCLEOTIDE SEQUENCE [LARGE SCALE GENOMIC DNA]</scope>
    <source>
        <strain evidence="13">PC15</strain>
    </source>
</reference>
<sequence>MRVTSPRLGEMPGPKTWNVWWGDKHGLVKQRGVIQYTISSTQSSPTRHIFRGWLFNGTSRLASQAPYFVVPFAIGYGIYAWAHSYDDYHNSKAGHIADGGHH</sequence>
<evidence type="ECO:0000256" key="4">
    <source>
        <dbReference type="ARBA" id="ARBA00022660"/>
    </source>
</evidence>
<dbReference type="InterPro" id="IPR036642">
    <property type="entry name" value="Cyt_bc1_su8_sf"/>
</dbReference>
<protein>
    <recommendedName>
        <fullName evidence="11">Cytochrome b-c1 complex subunit 8</fullName>
    </recommendedName>
    <alternativeName>
        <fullName evidence="11">Complex III subunit 8</fullName>
    </alternativeName>
</protein>
<evidence type="ECO:0000256" key="3">
    <source>
        <dbReference type="ARBA" id="ARBA00022448"/>
    </source>
</evidence>
<dbReference type="GO" id="GO:0006122">
    <property type="term" value="P:mitochondrial electron transport, ubiquinol to cytochrome c"/>
    <property type="evidence" value="ECO:0007669"/>
    <property type="project" value="UniProtKB-UniRule"/>
</dbReference>
<name>A0A067NXS3_PLEO1</name>